<feature type="region of interest" description="Disordered" evidence="1">
    <location>
        <begin position="319"/>
        <end position="367"/>
    </location>
</feature>
<gene>
    <name evidence="2" type="ORF">JI435_081680</name>
</gene>
<keyword evidence="3" id="KW-1185">Reference proteome</keyword>
<feature type="compositionally biased region" description="Polar residues" evidence="1">
    <location>
        <begin position="147"/>
        <end position="160"/>
    </location>
</feature>
<protein>
    <submittedName>
        <fullName evidence="2">Uncharacterized protein</fullName>
    </submittedName>
</protein>
<accession>A0A7U2HWD9</accession>
<proteinExistence type="predicted"/>
<organism evidence="2 3">
    <name type="scientific">Phaeosphaeria nodorum (strain SN15 / ATCC MYA-4574 / FGSC 10173)</name>
    <name type="common">Glume blotch fungus</name>
    <name type="synonym">Parastagonospora nodorum</name>
    <dbReference type="NCBI Taxonomy" id="321614"/>
    <lineage>
        <taxon>Eukaryota</taxon>
        <taxon>Fungi</taxon>
        <taxon>Dikarya</taxon>
        <taxon>Ascomycota</taxon>
        <taxon>Pezizomycotina</taxon>
        <taxon>Dothideomycetes</taxon>
        <taxon>Pleosporomycetidae</taxon>
        <taxon>Pleosporales</taxon>
        <taxon>Pleosporineae</taxon>
        <taxon>Phaeosphaeriaceae</taxon>
        <taxon>Parastagonospora</taxon>
    </lineage>
</organism>
<evidence type="ECO:0000313" key="3">
    <source>
        <dbReference type="Proteomes" id="UP000663193"/>
    </source>
</evidence>
<feature type="compositionally biased region" description="Low complexity" evidence="1">
    <location>
        <begin position="329"/>
        <end position="349"/>
    </location>
</feature>
<dbReference type="AlphaFoldDB" id="A0A7U2HWD9"/>
<dbReference type="EMBL" id="CP069024">
    <property type="protein sequence ID" value="QRC92774.1"/>
    <property type="molecule type" value="Genomic_DNA"/>
</dbReference>
<feature type="region of interest" description="Disordered" evidence="1">
    <location>
        <begin position="580"/>
        <end position="626"/>
    </location>
</feature>
<evidence type="ECO:0000313" key="2">
    <source>
        <dbReference type="EMBL" id="QRC92774.1"/>
    </source>
</evidence>
<dbReference type="VEuPathDB" id="FungiDB:JI435_081680"/>
<evidence type="ECO:0000256" key="1">
    <source>
        <dbReference type="SAM" id="MobiDB-lite"/>
    </source>
</evidence>
<dbReference type="Proteomes" id="UP000663193">
    <property type="component" value="Chromosome 2"/>
</dbReference>
<sequence>MAARKSWRGPSVHAELQSLGLRSYTTSARAVFKHEAVNRLYREELPSLFRILVRDQGSTLDRDDPALFDKELDQLLREYGPLIWPGEGSRNHLLTARFGTPYESDLVYPRDSTVLKSRLRRNILVKKIIHGVDYQAQMENAGGSESPAFTTAKASSQTTPMRTLRRTFNEDTHTNDHPSLDDSVMGATRRQQTIMETDSSYIGFSHVQLRLYRKIKLGFSGTNGPVFAFGSMLLKLDGTTSHDCFHRVCERISTDCNLMVFHFPEDMYQAGSIRLDRGSADSDATFQRVLSIFRNARKFPGDPQYRSLEVEVGLDFDDNVQGTITTPTRDGSSSPLSSAPSSPRDSSLGLNSLGGPRSPRSVMRERSVASRTAPIPLDFECFSHFSNGSGHYYSAPKLYARGIWIGYLSPESQKNSYRGLPSFRELQANFRDMSLPFPPSTLGSSGMNRDAVCRGCFGAQSGLFTLREMAFVKDRSLAIMPLDGNEEMGMFCILISQPMDRSTKHLQVWRPYEVGNGGDGLKFSNSFALLTLRYTGLDIGTIETIRATLHSPGKSNLVSRSGTNTFTFQAPMKTLSAQVVNQEDDTDGPLLSDKPRAARKRKPRAPIERKPSKSKRNKTGTSALRLSISQDALRSLETPLVDQEKELQAAGPPNSTKEQPALIANIQLAQKIPTVVESQASLSRETPFVVSAIPQNQPILIGNNETMQKVQKVVELQASLNREAPPVVTAINLTDEQAQNINIVWTVDVDGAACDFPLTMAECHSFSKMLGVLRDMVQSFPDVAAILENANMWLLTYMGPKGAKKTQLGRKGTEVAFNRMRDDLAKTSSTVGGTLDVELRAV</sequence>
<reference evidence="3" key="1">
    <citation type="journal article" date="2021" name="BMC Genomics">
        <title>Chromosome-level genome assembly and manually-curated proteome of model necrotroph Parastagonospora nodorum Sn15 reveals a genome-wide trove of candidate effector homologs, and redundancy of virulence-related functions within an accessory chromosome.</title>
        <authorList>
            <person name="Bertazzoni S."/>
            <person name="Jones D.A.B."/>
            <person name="Phan H.T."/>
            <person name="Tan K.-C."/>
            <person name="Hane J.K."/>
        </authorList>
    </citation>
    <scope>NUCLEOTIDE SEQUENCE [LARGE SCALE GENOMIC DNA]</scope>
    <source>
        <strain evidence="3">SN15 / ATCC MYA-4574 / FGSC 10173)</strain>
    </source>
</reference>
<feature type="region of interest" description="Disordered" evidence="1">
    <location>
        <begin position="140"/>
        <end position="160"/>
    </location>
</feature>
<name>A0A7U2HWD9_PHANO</name>
<dbReference type="OrthoDB" id="3746122at2759"/>